<gene>
    <name evidence="5" type="ORF">ACFPU1_10400</name>
</gene>
<evidence type="ECO:0000256" key="1">
    <source>
        <dbReference type="ARBA" id="ARBA00022729"/>
    </source>
</evidence>
<dbReference type="InterPro" id="IPR008334">
    <property type="entry name" value="5'-Nucleotdase_C"/>
</dbReference>
<reference evidence="6" key="1">
    <citation type="journal article" date="2019" name="Int. J. Syst. Evol. Microbiol.">
        <title>The Global Catalogue of Microorganisms (GCM) 10K type strain sequencing project: providing services to taxonomists for standard genome sequencing and annotation.</title>
        <authorList>
            <consortium name="The Broad Institute Genomics Platform"/>
            <consortium name="The Broad Institute Genome Sequencing Center for Infectious Disease"/>
            <person name="Wu L."/>
            <person name="Ma J."/>
        </authorList>
    </citation>
    <scope>NUCLEOTIDE SEQUENCE [LARGE SCALE GENOMIC DNA]</scope>
    <source>
        <strain evidence="6">CECT 7184</strain>
    </source>
</reference>
<evidence type="ECO:0000313" key="5">
    <source>
        <dbReference type="EMBL" id="MFC5713196.1"/>
    </source>
</evidence>
<dbReference type="PANTHER" id="PTHR11575">
    <property type="entry name" value="5'-NUCLEOTIDASE-RELATED"/>
    <property type="match status" value="1"/>
</dbReference>
<dbReference type="SUPFAM" id="SSF55816">
    <property type="entry name" value="5'-nucleotidase (syn. UDP-sugar hydrolase), C-terminal domain"/>
    <property type="match status" value="2"/>
</dbReference>
<feature type="domain" description="5'-Nucleotidase C-terminal" evidence="4">
    <location>
        <begin position="310"/>
        <end position="456"/>
    </location>
</feature>
<organism evidence="5 6">
    <name type="scientific">Thalassorhabdus alkalitolerans</name>
    <dbReference type="NCBI Taxonomy" id="2282697"/>
    <lineage>
        <taxon>Bacteria</taxon>
        <taxon>Bacillati</taxon>
        <taxon>Bacillota</taxon>
        <taxon>Bacilli</taxon>
        <taxon>Bacillales</taxon>
        <taxon>Bacillaceae</taxon>
        <taxon>Thalassorhabdus</taxon>
    </lineage>
</organism>
<keyword evidence="1 2" id="KW-0732">Signal</keyword>
<comment type="caution">
    <text evidence="5">The sequence shown here is derived from an EMBL/GenBank/DDBJ whole genome shotgun (WGS) entry which is preliminary data.</text>
</comment>
<dbReference type="Gene3D" id="3.60.21.10">
    <property type="match status" value="1"/>
</dbReference>
<dbReference type="PANTHER" id="PTHR11575:SF24">
    <property type="entry name" value="5'-NUCLEOTIDASE"/>
    <property type="match status" value="1"/>
</dbReference>
<sequence length="761" mass="82521">MQKTKLYMPLSLAAAGLIFTLSPASGEASGEASEQETEVTIIHTNDIHSSIEDFGKLAAFLEEKRSESDHVVFLDGGDIFSGDPIVDIPQGAPMVDLLNNVGLDAMVIGNHEFDYGQEAFAVNMENSDFPWLSANTKVVSDEVPFAEPSPYEIIEVNDVSIAVLGITQAPPATAPAGIEGLEFPENYAEVAKEFKYLEDESDIFVGLTHIGHGADQSLAEDVNFFDVIIGGHSHTALSEPATVNGTPVTQAGANLDYIGELTITVDLETSEVTNVNGQLHNIDELEAIDEDIQAMVDTYTEEAEELLGEVIGYTNTGLSRDGRDHGDVPLGNFWTDAMRDSIGTDIAVTNNGGIRDSIAPGDITARDIYTVEPFANEIMEMTMTGEAIKDVIEYSYTRRDNIDLQTSGLEYTILTNSSGSYTDAKLTVDGEPLDPEATYSVAVPDYIGTGGSGYEFAGTVEQAGAGYMTNAMLMYANTLMNTEGAIDYESEGRISIDIEAEAEPGGEEIGNTANGLYSENKTEMDAGLGNLYTDALRSEAEADFAILNNSSVTGEIPPGVITDEQLEGLDQFENTVVVVETTGEQVKEVILEQSNYHGSVDLQVSGLHVQLIEAESGEERFSDVIVTLEDGTELQNNESYLAAYNDYMHGTSFYSLSEHIVTDEIGLVWETVVTFIEAQEEPIDYEEGLRIALNDEAEEEEKVMQTCIINKVHELIPSPPNNEIGYNRGQLTSMLVHYKNGKNVDLPEELSPAKECIDTAK</sequence>
<evidence type="ECO:0000256" key="2">
    <source>
        <dbReference type="RuleBase" id="RU362119"/>
    </source>
</evidence>
<dbReference type="PRINTS" id="PR01607">
    <property type="entry name" value="APYRASEFAMLY"/>
</dbReference>
<dbReference type="EMBL" id="JBHSOZ010000004">
    <property type="protein sequence ID" value="MFC5713196.1"/>
    <property type="molecule type" value="Genomic_DNA"/>
</dbReference>
<dbReference type="Pfam" id="PF02872">
    <property type="entry name" value="5_nucleotid_C"/>
    <property type="match status" value="2"/>
</dbReference>
<comment type="similarity">
    <text evidence="2">Belongs to the 5'-nucleotidase family.</text>
</comment>
<evidence type="ECO:0000259" key="4">
    <source>
        <dbReference type="Pfam" id="PF02872"/>
    </source>
</evidence>
<protein>
    <submittedName>
        <fullName evidence="5">5'-nucleotidase C-terminal domain-containing protein</fullName>
    </submittedName>
</protein>
<evidence type="ECO:0000313" key="6">
    <source>
        <dbReference type="Proteomes" id="UP001596142"/>
    </source>
</evidence>
<dbReference type="Proteomes" id="UP001596142">
    <property type="component" value="Unassembled WGS sequence"/>
</dbReference>
<feature type="domain" description="5'-Nucleotidase C-terminal" evidence="4">
    <location>
        <begin position="509"/>
        <end position="649"/>
    </location>
</feature>
<keyword evidence="6" id="KW-1185">Reference proteome</keyword>
<evidence type="ECO:0000259" key="3">
    <source>
        <dbReference type="Pfam" id="PF00149"/>
    </source>
</evidence>
<dbReference type="InterPro" id="IPR006179">
    <property type="entry name" value="5_nucleotidase/apyrase"/>
</dbReference>
<dbReference type="PROSITE" id="PS00785">
    <property type="entry name" value="5_NUCLEOTIDASE_1"/>
    <property type="match status" value="1"/>
</dbReference>
<feature type="domain" description="Calcineurin-like phosphoesterase" evidence="3">
    <location>
        <begin position="40"/>
        <end position="235"/>
    </location>
</feature>
<proteinExistence type="inferred from homology"/>
<feature type="signal peptide" evidence="2">
    <location>
        <begin position="1"/>
        <end position="24"/>
    </location>
</feature>
<dbReference type="InterPro" id="IPR029052">
    <property type="entry name" value="Metallo-depent_PP-like"/>
</dbReference>
<dbReference type="RefSeq" id="WP_385940752.1">
    <property type="nucleotide sequence ID" value="NZ_JBHSOZ010000004.1"/>
</dbReference>
<dbReference type="Pfam" id="PF00149">
    <property type="entry name" value="Metallophos"/>
    <property type="match status" value="1"/>
</dbReference>
<keyword evidence="2" id="KW-0378">Hydrolase</keyword>
<feature type="chain" id="PRO_5045012173" evidence="2">
    <location>
        <begin position="25"/>
        <end position="761"/>
    </location>
</feature>
<dbReference type="InterPro" id="IPR004843">
    <property type="entry name" value="Calcineurin-like_PHP"/>
</dbReference>
<dbReference type="CDD" id="cd00845">
    <property type="entry name" value="MPP_UshA_N_like"/>
    <property type="match status" value="1"/>
</dbReference>
<dbReference type="Gene3D" id="3.90.780.10">
    <property type="entry name" value="5'-Nucleotidase, C-terminal domain"/>
    <property type="match status" value="2"/>
</dbReference>
<dbReference type="InterPro" id="IPR006146">
    <property type="entry name" value="5'-Nucleotdase_CS"/>
</dbReference>
<accession>A0ABW0YN53</accession>
<dbReference type="InterPro" id="IPR036907">
    <property type="entry name" value="5'-Nucleotdase_C_sf"/>
</dbReference>
<keyword evidence="2" id="KW-0547">Nucleotide-binding</keyword>
<name>A0ABW0YN53_9BACI</name>
<dbReference type="SUPFAM" id="SSF56300">
    <property type="entry name" value="Metallo-dependent phosphatases"/>
    <property type="match status" value="1"/>
</dbReference>